<dbReference type="KEGG" id="cbv:U729_1401"/>
<dbReference type="STRING" id="1561.NPD11_1593"/>
<sequence>MAKKKTSKNNDFLYRARENSSPKIYEIILDLVNNDREDLAKDVMKADYLLEYTSICIKQKDFREARESIEKAKQKIESLKNNGANTDYLEYLREGIEKKIKK</sequence>
<dbReference type="AlphaFoldDB" id="A0A0A7FW40"/>
<accession>A0A0A7FW40</accession>
<name>A0A0A7FW40_9CLOT</name>
<protein>
    <submittedName>
        <fullName evidence="1">Uncharacterized protein</fullName>
    </submittedName>
</protein>
<dbReference type="Proteomes" id="UP000030635">
    <property type="component" value="Chromosome"/>
</dbReference>
<gene>
    <name evidence="1" type="ORF">U729_1401</name>
</gene>
<proteinExistence type="predicted"/>
<dbReference type="HOGENOM" id="CLU_2315261_0_0_9"/>
<reference evidence="1 2" key="1">
    <citation type="journal article" date="2015" name="Infect. Genet. Evol.">
        <title>Genomic sequences of six botulinum neurotoxin-producing strains representing three clostridial species illustrate the mobility and diversity of botulinum neurotoxin genes.</title>
        <authorList>
            <person name="Smith T.J."/>
            <person name="Hill K.K."/>
            <person name="Xie G."/>
            <person name="Foley B.T."/>
            <person name="Williamson C.H."/>
            <person name="Foster J.T."/>
            <person name="Johnson S.L."/>
            <person name="Chertkov O."/>
            <person name="Teshima H."/>
            <person name="Gibbons H.S."/>
            <person name="Johnsky L.A."/>
            <person name="Karavis M.A."/>
            <person name="Smith L.A."/>
        </authorList>
    </citation>
    <scope>NUCLEOTIDE SEQUENCE [LARGE SCALE GENOMIC DNA]</scope>
    <source>
        <strain evidence="1">Sullivan</strain>
    </source>
</reference>
<evidence type="ECO:0000313" key="2">
    <source>
        <dbReference type="Proteomes" id="UP000030635"/>
    </source>
</evidence>
<dbReference type="EMBL" id="CP006905">
    <property type="protein sequence ID" value="AIY83797.1"/>
    <property type="molecule type" value="Genomic_DNA"/>
</dbReference>
<organism evidence="1 2">
    <name type="scientific">Clostridium baratii str. Sullivan</name>
    <dbReference type="NCBI Taxonomy" id="1415775"/>
    <lineage>
        <taxon>Bacteria</taxon>
        <taxon>Bacillati</taxon>
        <taxon>Bacillota</taxon>
        <taxon>Clostridia</taxon>
        <taxon>Eubacteriales</taxon>
        <taxon>Clostridiaceae</taxon>
        <taxon>Clostridium</taxon>
    </lineage>
</organism>
<keyword evidence="2" id="KW-1185">Reference proteome</keyword>
<dbReference type="OrthoDB" id="1935347at2"/>
<dbReference type="eggNOG" id="ENOG5030GJ0">
    <property type="taxonomic scope" value="Bacteria"/>
</dbReference>
<evidence type="ECO:0000313" key="1">
    <source>
        <dbReference type="EMBL" id="AIY83797.1"/>
    </source>
</evidence>
<dbReference type="RefSeq" id="WP_039312950.1">
    <property type="nucleotide sequence ID" value="NZ_CP006905.1"/>
</dbReference>